<dbReference type="GO" id="GO:0061630">
    <property type="term" value="F:ubiquitin protein ligase activity"/>
    <property type="evidence" value="ECO:0007669"/>
    <property type="project" value="TreeGrafter"/>
</dbReference>
<keyword evidence="1" id="KW-1133">Transmembrane helix</keyword>
<evidence type="ECO:0000313" key="3">
    <source>
        <dbReference type="Proteomes" id="UP000288716"/>
    </source>
</evidence>
<evidence type="ECO:0000313" key="2">
    <source>
        <dbReference type="EMBL" id="RWS22744.1"/>
    </source>
</evidence>
<dbReference type="GO" id="GO:0005886">
    <property type="term" value="C:plasma membrane"/>
    <property type="evidence" value="ECO:0007669"/>
    <property type="project" value="TreeGrafter"/>
</dbReference>
<feature type="transmembrane region" description="Helical" evidence="1">
    <location>
        <begin position="92"/>
        <end position="115"/>
    </location>
</feature>
<dbReference type="PANTHER" id="PTHR45943:SF1">
    <property type="entry name" value="E3 UBIQUITIN-PROTEIN LIGASE MYCBP2"/>
    <property type="match status" value="1"/>
</dbReference>
<dbReference type="OrthoDB" id="6486636at2759"/>
<name>A0A443S5I6_9ACAR</name>
<dbReference type="GO" id="GO:0007411">
    <property type="term" value="P:axon guidance"/>
    <property type="evidence" value="ECO:0007669"/>
    <property type="project" value="TreeGrafter"/>
</dbReference>
<dbReference type="PANTHER" id="PTHR45943">
    <property type="entry name" value="E3 UBIQUITIN-PROTEIN LIGASE MYCBP2"/>
    <property type="match status" value="1"/>
</dbReference>
<keyword evidence="3" id="KW-1185">Reference proteome</keyword>
<dbReference type="STRING" id="299467.A0A443S5I6"/>
<protein>
    <submittedName>
        <fullName evidence="2">E3 ubiquitin-protein ligase MYCBP2-like isoform X8</fullName>
    </submittedName>
</protein>
<keyword evidence="1" id="KW-0472">Membrane</keyword>
<accession>A0A443S5I6</accession>
<gene>
    <name evidence="2" type="ORF">B4U80_05493</name>
</gene>
<dbReference type="EMBL" id="NCKV01008012">
    <property type="protein sequence ID" value="RWS22744.1"/>
    <property type="molecule type" value="Genomic_DNA"/>
</dbReference>
<organism evidence="2 3">
    <name type="scientific">Leptotrombidium deliense</name>
    <dbReference type="NCBI Taxonomy" id="299467"/>
    <lineage>
        <taxon>Eukaryota</taxon>
        <taxon>Metazoa</taxon>
        <taxon>Ecdysozoa</taxon>
        <taxon>Arthropoda</taxon>
        <taxon>Chelicerata</taxon>
        <taxon>Arachnida</taxon>
        <taxon>Acari</taxon>
        <taxon>Acariformes</taxon>
        <taxon>Trombidiformes</taxon>
        <taxon>Prostigmata</taxon>
        <taxon>Anystina</taxon>
        <taxon>Parasitengona</taxon>
        <taxon>Trombiculoidea</taxon>
        <taxon>Trombiculidae</taxon>
        <taxon>Leptotrombidium</taxon>
    </lineage>
</organism>
<sequence length="128" mass="14271">MCAKHGTDFLEYKCRYCCSVAVFFCFGTTHFCNACHNDVNRVLNIPKQELPQCPAGPRGKHLGGTECPLHVKHPPTGEEYTLGCGICRNKMMMIVAVLNLSLSALLFVNLTLTLFTGKSVYVNYYCLQ</sequence>
<dbReference type="GO" id="GO:0005634">
    <property type="term" value="C:nucleus"/>
    <property type="evidence" value="ECO:0007669"/>
    <property type="project" value="TreeGrafter"/>
</dbReference>
<dbReference type="VEuPathDB" id="VectorBase:LDEU009296"/>
<evidence type="ECO:0000256" key="1">
    <source>
        <dbReference type="SAM" id="Phobius"/>
    </source>
</evidence>
<proteinExistence type="predicted"/>
<reference evidence="2 3" key="1">
    <citation type="journal article" date="2018" name="Gigascience">
        <title>Genomes of trombidid mites reveal novel predicted allergens and laterally-transferred genes associated with secondary metabolism.</title>
        <authorList>
            <person name="Dong X."/>
            <person name="Chaisiri K."/>
            <person name="Xia D."/>
            <person name="Armstrong S.D."/>
            <person name="Fang Y."/>
            <person name="Donnelly M.J."/>
            <person name="Kadowaki T."/>
            <person name="McGarry J.W."/>
            <person name="Darby A.C."/>
            <person name="Makepeace B.L."/>
        </authorList>
    </citation>
    <scope>NUCLEOTIDE SEQUENCE [LARGE SCALE GENOMIC DNA]</scope>
    <source>
        <strain evidence="2">UoL-UT</strain>
    </source>
</reference>
<keyword evidence="1" id="KW-0812">Transmembrane</keyword>
<comment type="caution">
    <text evidence="2">The sequence shown here is derived from an EMBL/GenBank/DDBJ whole genome shotgun (WGS) entry which is preliminary data.</text>
</comment>
<dbReference type="AlphaFoldDB" id="A0A443S5I6"/>
<dbReference type="GO" id="GO:0008582">
    <property type="term" value="P:regulation of synaptic assembly at neuromuscular junction"/>
    <property type="evidence" value="ECO:0007669"/>
    <property type="project" value="TreeGrafter"/>
</dbReference>
<dbReference type="Proteomes" id="UP000288716">
    <property type="component" value="Unassembled WGS sequence"/>
</dbReference>